<dbReference type="EMBL" id="JBHUEA010000030">
    <property type="protein sequence ID" value="MFD1722848.1"/>
    <property type="molecule type" value="Genomic_DNA"/>
</dbReference>
<keyword evidence="1" id="KW-0472">Membrane</keyword>
<feature type="domain" description="GmrSD restriction endonucleases C-terminal" evidence="2">
    <location>
        <begin position="155"/>
        <end position="287"/>
    </location>
</feature>
<dbReference type="InterPro" id="IPR011089">
    <property type="entry name" value="GmrSD_C"/>
</dbReference>
<gene>
    <name evidence="3" type="ORF">ACFSBI_14940</name>
</gene>
<name>A0ABW4LJJ8_9MICO</name>
<keyword evidence="3" id="KW-0540">Nuclease</keyword>
<evidence type="ECO:0000313" key="3">
    <source>
        <dbReference type="EMBL" id="MFD1722848.1"/>
    </source>
</evidence>
<feature type="transmembrane region" description="Helical" evidence="1">
    <location>
        <begin position="12"/>
        <end position="29"/>
    </location>
</feature>
<accession>A0ABW4LJJ8</accession>
<dbReference type="PANTHER" id="PTHR24094:SF15">
    <property type="entry name" value="AMP-DEPENDENT SYNTHETASE_LIGASE DOMAIN-CONTAINING PROTEIN-RELATED"/>
    <property type="match status" value="1"/>
</dbReference>
<reference evidence="4" key="1">
    <citation type="journal article" date="2019" name="Int. J. Syst. Evol. Microbiol.">
        <title>The Global Catalogue of Microorganisms (GCM) 10K type strain sequencing project: providing services to taxonomists for standard genome sequencing and annotation.</title>
        <authorList>
            <consortium name="The Broad Institute Genomics Platform"/>
            <consortium name="The Broad Institute Genome Sequencing Center for Infectious Disease"/>
            <person name="Wu L."/>
            <person name="Ma J."/>
        </authorList>
    </citation>
    <scope>NUCLEOTIDE SEQUENCE [LARGE SCALE GENOMIC DNA]</scope>
    <source>
        <strain evidence="4">CGMCC 1.12471</strain>
    </source>
</reference>
<proteinExistence type="predicted"/>
<feature type="transmembrane region" description="Helical" evidence="1">
    <location>
        <begin position="64"/>
        <end position="85"/>
    </location>
</feature>
<sequence length="348" mass="36590">MGDERGALTRLRIVLLAVPALALLVALGAQAPTVALAVAGLGGVLAALVVLIGRAPSRSRRGAVLVLAIGGVGVFLGGTALAAPLPHGTGAVVPREALQQRLETPRTTARATPLAAAALAELPVKGPAPMTGYDRTERFGPAWSDVDRNGCDTRNDVLRRDLVDRRETRCRVLAGVLHDPYTGTTIHFVRGPRTSEAVQIDHVVALADAWRTGAQRLPEARRIALANDPVNLLAVDGPVNQRKGDGDAATWLPKRKAFRCTYVAHQIAVKRAYDLWVVPAERSAMRRVLAKCPEQRLPAGAGSVARAATVTAGAFCAPEGGTGRSTSGTALVCRAGAGDDRARWRAPR</sequence>
<dbReference type="PANTHER" id="PTHR24094">
    <property type="entry name" value="SECRETED PROTEIN"/>
    <property type="match status" value="1"/>
</dbReference>
<protein>
    <submittedName>
        <fullName evidence="3">HNH endonuclease family protein</fullName>
    </submittedName>
</protein>
<dbReference type="GO" id="GO:0004519">
    <property type="term" value="F:endonuclease activity"/>
    <property type="evidence" value="ECO:0007669"/>
    <property type="project" value="UniProtKB-KW"/>
</dbReference>
<dbReference type="RefSeq" id="WP_377936311.1">
    <property type="nucleotide sequence ID" value="NZ_JBHUEA010000030.1"/>
</dbReference>
<keyword evidence="3" id="KW-0378">Hydrolase</keyword>
<feature type="transmembrane region" description="Helical" evidence="1">
    <location>
        <begin position="35"/>
        <end position="52"/>
    </location>
</feature>
<keyword evidence="1" id="KW-0812">Transmembrane</keyword>
<keyword evidence="1" id="KW-1133">Transmembrane helix</keyword>
<keyword evidence="3" id="KW-0255">Endonuclease</keyword>
<evidence type="ECO:0000313" key="4">
    <source>
        <dbReference type="Proteomes" id="UP001597347"/>
    </source>
</evidence>
<comment type="caution">
    <text evidence="3">The sequence shown here is derived from an EMBL/GenBank/DDBJ whole genome shotgun (WGS) entry which is preliminary data.</text>
</comment>
<dbReference type="Pfam" id="PF07510">
    <property type="entry name" value="GmrSD_C"/>
    <property type="match status" value="1"/>
</dbReference>
<evidence type="ECO:0000259" key="2">
    <source>
        <dbReference type="Pfam" id="PF07510"/>
    </source>
</evidence>
<keyword evidence="4" id="KW-1185">Reference proteome</keyword>
<evidence type="ECO:0000256" key="1">
    <source>
        <dbReference type="SAM" id="Phobius"/>
    </source>
</evidence>
<dbReference type="Proteomes" id="UP001597347">
    <property type="component" value="Unassembled WGS sequence"/>
</dbReference>
<organism evidence="3 4">
    <name type="scientific">Amnibacterium endophyticum</name>
    <dbReference type="NCBI Taxonomy" id="2109337"/>
    <lineage>
        <taxon>Bacteria</taxon>
        <taxon>Bacillati</taxon>
        <taxon>Actinomycetota</taxon>
        <taxon>Actinomycetes</taxon>
        <taxon>Micrococcales</taxon>
        <taxon>Microbacteriaceae</taxon>
        <taxon>Amnibacterium</taxon>
    </lineage>
</organism>